<dbReference type="Proteomes" id="UP001516400">
    <property type="component" value="Unassembled WGS sequence"/>
</dbReference>
<organism evidence="4 5">
    <name type="scientific">Cryptolaemus montrouzieri</name>
    <dbReference type="NCBI Taxonomy" id="559131"/>
    <lineage>
        <taxon>Eukaryota</taxon>
        <taxon>Metazoa</taxon>
        <taxon>Ecdysozoa</taxon>
        <taxon>Arthropoda</taxon>
        <taxon>Hexapoda</taxon>
        <taxon>Insecta</taxon>
        <taxon>Pterygota</taxon>
        <taxon>Neoptera</taxon>
        <taxon>Endopterygota</taxon>
        <taxon>Coleoptera</taxon>
        <taxon>Polyphaga</taxon>
        <taxon>Cucujiformia</taxon>
        <taxon>Coccinelloidea</taxon>
        <taxon>Coccinellidae</taxon>
        <taxon>Scymninae</taxon>
        <taxon>Scymnini</taxon>
        <taxon>Cryptolaemus</taxon>
    </lineage>
</organism>
<gene>
    <name evidence="4" type="ORF">HHI36_005394</name>
</gene>
<keyword evidence="1" id="KW-0732">Signal</keyword>
<dbReference type="InterPro" id="IPR038606">
    <property type="entry name" value="To_sf"/>
</dbReference>
<dbReference type="EMBL" id="JABFTP020000144">
    <property type="protein sequence ID" value="KAL3282200.1"/>
    <property type="molecule type" value="Genomic_DNA"/>
</dbReference>
<dbReference type="PANTHER" id="PTHR11008">
    <property type="entry name" value="PROTEIN TAKEOUT-LIKE PROTEIN"/>
    <property type="match status" value="1"/>
</dbReference>
<reference evidence="4 5" key="1">
    <citation type="journal article" date="2021" name="BMC Biol.">
        <title>Horizontally acquired antibacterial genes associated with adaptive radiation of ladybird beetles.</title>
        <authorList>
            <person name="Li H.S."/>
            <person name="Tang X.F."/>
            <person name="Huang Y.H."/>
            <person name="Xu Z.Y."/>
            <person name="Chen M.L."/>
            <person name="Du X.Y."/>
            <person name="Qiu B.Y."/>
            <person name="Chen P.T."/>
            <person name="Zhang W."/>
            <person name="Slipinski A."/>
            <person name="Escalona H.E."/>
            <person name="Waterhouse R.M."/>
            <person name="Zwick A."/>
            <person name="Pang H."/>
        </authorList>
    </citation>
    <scope>NUCLEOTIDE SEQUENCE [LARGE SCALE GENOMIC DNA]</scope>
    <source>
        <strain evidence="4">SYSU2018</strain>
    </source>
</reference>
<evidence type="ECO:0000256" key="1">
    <source>
        <dbReference type="ARBA" id="ARBA00022729"/>
    </source>
</evidence>
<evidence type="ECO:0008006" key="6">
    <source>
        <dbReference type="Google" id="ProtNLM"/>
    </source>
</evidence>
<dbReference type="GO" id="GO:0007623">
    <property type="term" value="P:circadian rhythm"/>
    <property type="evidence" value="ECO:0007669"/>
    <property type="project" value="UniProtKB-ARBA"/>
</dbReference>
<protein>
    <recommendedName>
        <fullName evidence="6">Protein takeout</fullName>
    </recommendedName>
</protein>
<comment type="similarity">
    <text evidence="3">Belongs to the TO family.</text>
</comment>
<evidence type="ECO:0000256" key="3">
    <source>
        <dbReference type="ARBA" id="ARBA00060902"/>
    </source>
</evidence>
<evidence type="ECO:0000313" key="4">
    <source>
        <dbReference type="EMBL" id="KAL3282200.1"/>
    </source>
</evidence>
<comment type="caution">
    <text evidence="4">The sequence shown here is derived from an EMBL/GenBank/DDBJ whole genome shotgun (WGS) entry which is preliminary data.</text>
</comment>
<dbReference type="Gene3D" id="3.15.10.30">
    <property type="entry name" value="Haemolymph juvenile hormone binding protein"/>
    <property type="match status" value="1"/>
</dbReference>
<dbReference type="PANTHER" id="PTHR11008:SF39">
    <property type="entry name" value="CIRCADIAN CLOCK-CONTROLLED PROTEIN-LIKE PROTEIN"/>
    <property type="match status" value="1"/>
</dbReference>
<keyword evidence="2" id="KW-0090">Biological rhythms</keyword>
<evidence type="ECO:0000256" key="2">
    <source>
        <dbReference type="ARBA" id="ARBA00023108"/>
    </source>
</evidence>
<dbReference type="SMART" id="SM00700">
    <property type="entry name" value="JHBP"/>
    <property type="match status" value="1"/>
</dbReference>
<sequence length="305" mass="34667">MTRLLVLSDIQTNRGCLGQSKRFFARCFSAPNQKTCSARVYTQTKRNSWGKIKIDGLLFPPIRSEYNDAFSSSLKCKSKLPTFLKTCRRSDPNLEECIKESVQRLKPLLAHGISEFDIPSCEPLYIPEVVLDQGTGAVSVKSSYKDIKVYGPSDFTLQQVKINLNKDRIRLKVHVPSLYLVSKYTMEGRILMMPIMGSGNCYGNYSDIDATVSIQGQKINKDNETYFNVKEFYVDFNIGHASIKLENLFNGDKELGEAMNLFLNDNWKNVANEIKPVLEDTIAGIFKKFSNKIYHKYPLSVLLPK</sequence>
<dbReference type="AlphaFoldDB" id="A0ABD2NVJ7"/>
<proteinExistence type="inferred from homology"/>
<dbReference type="Pfam" id="PF06585">
    <property type="entry name" value="JHBP"/>
    <property type="match status" value="1"/>
</dbReference>
<name>A0ABD2NVJ7_9CUCU</name>
<dbReference type="FunFam" id="3.15.10.30:FF:000001">
    <property type="entry name" value="Takeout-like protein 1"/>
    <property type="match status" value="1"/>
</dbReference>
<accession>A0ABD2NVJ7</accession>
<dbReference type="InterPro" id="IPR010562">
    <property type="entry name" value="Haemolymph_juvenile_hormone-bd"/>
</dbReference>
<evidence type="ECO:0000313" key="5">
    <source>
        <dbReference type="Proteomes" id="UP001516400"/>
    </source>
</evidence>
<keyword evidence="5" id="KW-1185">Reference proteome</keyword>